<dbReference type="EMBL" id="JACHXI010000022">
    <property type="protein sequence ID" value="MBB3104987.1"/>
    <property type="molecule type" value="Genomic_DNA"/>
</dbReference>
<dbReference type="Proteomes" id="UP000549250">
    <property type="component" value="Unassembled WGS sequence"/>
</dbReference>
<organism evidence="2 3">
    <name type="scientific">Azomonas macrocytogenes</name>
    <name type="common">Azotobacter macrocytogenes</name>
    <dbReference type="NCBI Taxonomy" id="69962"/>
    <lineage>
        <taxon>Bacteria</taxon>
        <taxon>Pseudomonadati</taxon>
        <taxon>Pseudomonadota</taxon>
        <taxon>Gammaproteobacteria</taxon>
        <taxon>Pseudomonadales</taxon>
        <taxon>Pseudomonadaceae</taxon>
        <taxon>Azomonas</taxon>
    </lineage>
</organism>
<evidence type="ECO:0000313" key="3">
    <source>
        <dbReference type="Proteomes" id="UP000549250"/>
    </source>
</evidence>
<proteinExistence type="predicted"/>
<comment type="caution">
    <text evidence="2">The sequence shown here is derived from an EMBL/GenBank/DDBJ whole genome shotgun (WGS) entry which is preliminary data.</text>
</comment>
<reference evidence="2 3" key="1">
    <citation type="submission" date="2020-08" db="EMBL/GenBank/DDBJ databases">
        <title>Genomic Encyclopedia of Type Strains, Phase III (KMG-III): the genomes of soil and plant-associated and newly described type strains.</title>
        <authorList>
            <person name="Whitman W."/>
        </authorList>
    </citation>
    <scope>NUCLEOTIDE SEQUENCE [LARGE SCALE GENOMIC DNA]</scope>
    <source>
        <strain evidence="2 3">CECT 4462</strain>
    </source>
</reference>
<keyword evidence="1" id="KW-0472">Membrane</keyword>
<keyword evidence="3" id="KW-1185">Reference proteome</keyword>
<dbReference type="RefSeq" id="WP_338021265.1">
    <property type="nucleotide sequence ID" value="NZ_JACHXI010000022.1"/>
</dbReference>
<accession>A0A839T667</accession>
<keyword evidence="1" id="KW-0812">Transmembrane</keyword>
<protein>
    <submittedName>
        <fullName evidence="2">Cytochrome c biogenesis protein CcdA</fullName>
    </submittedName>
</protein>
<dbReference type="InterPro" id="IPR049711">
    <property type="entry name" value="PA3371-like"/>
</dbReference>
<gene>
    <name evidence="2" type="ORF">FHR87_003416</name>
</gene>
<name>A0A839T667_AZOMA</name>
<dbReference type="NCBIfam" id="NF041882">
    <property type="entry name" value="PA3371_fam"/>
    <property type="match status" value="1"/>
</dbReference>
<evidence type="ECO:0000313" key="2">
    <source>
        <dbReference type="EMBL" id="MBB3104987.1"/>
    </source>
</evidence>
<evidence type="ECO:0000256" key="1">
    <source>
        <dbReference type="SAM" id="Phobius"/>
    </source>
</evidence>
<keyword evidence="1" id="KW-1133">Transmembrane helix</keyword>
<dbReference type="AlphaFoldDB" id="A0A839T667"/>
<feature type="transmembrane region" description="Helical" evidence="1">
    <location>
        <begin position="29"/>
        <end position="48"/>
    </location>
</feature>
<sequence>MSKTAIFSLFAILVCGAVAILSLESSFMNRLGCIGSIVFGIVFLLALLKGRKIKFDPILR</sequence>